<dbReference type="Gene3D" id="3.80.10.10">
    <property type="entry name" value="Ribonuclease Inhibitor"/>
    <property type="match status" value="1"/>
</dbReference>
<name>A0A8H6SFF9_9AGAR</name>
<dbReference type="RefSeq" id="XP_037217931.1">
    <property type="nucleotide sequence ID" value="XM_037364689.1"/>
</dbReference>
<organism evidence="1 2">
    <name type="scientific">Mycena indigotica</name>
    <dbReference type="NCBI Taxonomy" id="2126181"/>
    <lineage>
        <taxon>Eukaryota</taxon>
        <taxon>Fungi</taxon>
        <taxon>Dikarya</taxon>
        <taxon>Basidiomycota</taxon>
        <taxon>Agaricomycotina</taxon>
        <taxon>Agaricomycetes</taxon>
        <taxon>Agaricomycetidae</taxon>
        <taxon>Agaricales</taxon>
        <taxon>Marasmiineae</taxon>
        <taxon>Mycenaceae</taxon>
        <taxon>Mycena</taxon>
    </lineage>
</organism>
<dbReference type="Proteomes" id="UP000636479">
    <property type="component" value="Unassembled WGS sequence"/>
</dbReference>
<evidence type="ECO:0000313" key="1">
    <source>
        <dbReference type="EMBL" id="KAF7298543.1"/>
    </source>
</evidence>
<proteinExistence type="predicted"/>
<keyword evidence="2" id="KW-1185">Reference proteome</keyword>
<dbReference type="AlphaFoldDB" id="A0A8H6SFF9"/>
<dbReference type="InterPro" id="IPR032675">
    <property type="entry name" value="LRR_dom_sf"/>
</dbReference>
<dbReference type="OrthoDB" id="2872289at2759"/>
<evidence type="ECO:0008006" key="3">
    <source>
        <dbReference type="Google" id="ProtNLM"/>
    </source>
</evidence>
<accession>A0A8H6SFF9</accession>
<evidence type="ECO:0000313" key="2">
    <source>
        <dbReference type="Proteomes" id="UP000636479"/>
    </source>
</evidence>
<reference evidence="1" key="1">
    <citation type="submission" date="2020-05" db="EMBL/GenBank/DDBJ databases">
        <title>Mycena genomes resolve the evolution of fungal bioluminescence.</title>
        <authorList>
            <person name="Tsai I.J."/>
        </authorList>
    </citation>
    <scope>NUCLEOTIDE SEQUENCE</scope>
    <source>
        <strain evidence="1">171206Taipei</strain>
    </source>
</reference>
<sequence>MKAVKAAKKTLRAMLPHNSSQSAKANGELTVSMLQTGITDDADDRAMLNRCGEEQSQAPIHGEYSFFECSRVCVHWRQVALNTPALWSKVNFSTPKWVQICVRRSKSSPLIVECHLTDFILSRKQPTTPQRVGAVLELAKPRIKEIFLYSHVSDDSLLRALRGGFPLLTKMSITGITAYSTSIGHNRELLYPSLRFLHLNAPIPLLYHTGPKLRSLKIACYIDMLLLNALSVHTNLEELTIYLFKAYPDPVLPEHPTLLPNLCSSARSPSPSSLERCFMQYWQQPASAQSDVNAVLRTHFPPTASQVSLRFHREEFGLAYTAKNVDIGLRFSSQDGSANIGHRELVFAWHEYPLVPTAFSVSLPSLPTTSRDMPFARIMTSVETIVLDNWALASGEETLLWQDILSSLPALHSIKLRRYEEGQIQKWNEVVASIPGSDAVALDMIALGDTLDWEDFKETS</sequence>
<protein>
    <recommendedName>
        <fullName evidence="3">F-box domain-containing protein</fullName>
    </recommendedName>
</protein>
<gene>
    <name evidence="1" type="ORF">MIND_00801000</name>
</gene>
<dbReference type="GeneID" id="59347205"/>
<dbReference type="EMBL" id="JACAZF010000007">
    <property type="protein sequence ID" value="KAF7298543.1"/>
    <property type="molecule type" value="Genomic_DNA"/>
</dbReference>
<comment type="caution">
    <text evidence="1">The sequence shown here is derived from an EMBL/GenBank/DDBJ whole genome shotgun (WGS) entry which is preliminary data.</text>
</comment>